<dbReference type="KEGG" id="vg:920535"/>
<evidence type="ECO:0000256" key="2">
    <source>
        <dbReference type="ARBA" id="ARBA00022812"/>
    </source>
</evidence>
<protein>
    <submittedName>
        <fullName evidence="5">Uncharacterized protein</fullName>
    </submittedName>
</protein>
<dbReference type="InterPro" id="IPR002600">
    <property type="entry name" value="Herpes_UL7"/>
</dbReference>
<accession>Q9E1W7</accession>
<name>Q9E1W7_CHV9D</name>
<dbReference type="GO" id="GO:0044423">
    <property type="term" value="C:virion component"/>
    <property type="evidence" value="ECO:0007669"/>
    <property type="project" value="UniProtKB-KW"/>
</dbReference>
<keyword evidence="3" id="KW-0946">Virion</keyword>
<dbReference type="EMBL" id="AF275348">
    <property type="protein sequence ID" value="AAG27228.1"/>
    <property type="molecule type" value="Genomic_DNA"/>
</dbReference>
<organism evidence="5 6">
    <name type="scientific">Cercopithecine herpesvirus 9 (strain DHV)</name>
    <name type="common">CeHV-9</name>
    <name type="synonym">Simian varicella virus</name>
    <dbReference type="NCBI Taxonomy" id="36348"/>
    <lineage>
        <taxon>Viruses</taxon>
        <taxon>Duplodnaviria</taxon>
        <taxon>Heunggongvirae</taxon>
        <taxon>Peploviricota</taxon>
        <taxon>Herviviricetes</taxon>
        <taxon>Herpesvirales</taxon>
        <taxon>Orthoherpesviridae</taxon>
        <taxon>Alphaherpesvirinae</taxon>
        <taxon>Varicellovirus</taxon>
        <taxon>Varicellovirus cercopithecinealpha9</taxon>
    </lineage>
</organism>
<evidence type="ECO:0000256" key="4">
    <source>
        <dbReference type="ARBA" id="ARBA00023200"/>
    </source>
</evidence>
<dbReference type="HAMAP" id="MF_04038">
    <property type="entry name" value="HSV_CEP1"/>
    <property type="match status" value="1"/>
</dbReference>
<dbReference type="Pfam" id="PF01677">
    <property type="entry name" value="Herpes_UL7"/>
    <property type="match status" value="1"/>
</dbReference>
<evidence type="ECO:0000256" key="3">
    <source>
        <dbReference type="ARBA" id="ARBA00022844"/>
    </source>
</evidence>
<keyword evidence="4" id="KW-1035">Host cytoplasm</keyword>
<sequence>MVIMSDVQIPSVLGCSETIDDLLVRAERNLNLNDTIEELQMHAMPRFVCEVREIAGFKPLFSATSVTSLRVDLIKRNSVLVKLDGNNSELSCEAYYKQCQQQPAFKGFVFTIITAVEDIVHSVTIAPCVLPYRMTMYYPDNVLDFTLCIIIMYLESCGTETSPSLFVQLSVFLRLIENSIGPLDKMRKFLYIGVTWLLNTLMRLVDNSPFVPNRVLPHYALVKILHPFTNKSSPPVLQAIYTCGVGDKFKLPENAVKCPDGIVKARNGLLNAPLRSVDYQNVLYFWWSTRLKMNICDGKLFEVY</sequence>
<evidence type="ECO:0000313" key="5">
    <source>
        <dbReference type="EMBL" id="AAG27228.1"/>
    </source>
</evidence>
<evidence type="ECO:0000256" key="1">
    <source>
        <dbReference type="ARBA" id="ARBA00022580"/>
    </source>
</evidence>
<keyword evidence="2" id="KW-1040">Host Golgi apparatus</keyword>
<dbReference type="RefSeq" id="NP_077467.1">
    <property type="nucleotide sequence ID" value="NC_002686.2"/>
</dbReference>
<dbReference type="GeneID" id="920535"/>
<keyword evidence="1" id="KW-0920">Virion tegument</keyword>
<evidence type="ECO:0000313" key="6">
    <source>
        <dbReference type="Proteomes" id="UP000159358"/>
    </source>
</evidence>
<reference evidence="5 6" key="1">
    <citation type="journal article" date="2001" name="Virology">
        <title>The DNA sequence of the simian varicella virus genome.</title>
        <authorList>
            <person name="Gray W.L."/>
            <person name="Starnes H.B."/>
            <person name="White M.W."/>
            <person name="Mahalingam R."/>
        </authorList>
    </citation>
    <scope>NUCLEOTIDE SEQUENCE [LARGE SCALE GENOMIC DNA]</scope>
</reference>
<dbReference type="Proteomes" id="UP000159358">
    <property type="component" value="Segment"/>
</dbReference>
<keyword evidence="6" id="KW-1185">Reference proteome</keyword>
<organismHost>
    <name type="scientific">Chlorocebus aethiops</name>
    <name type="common">Green monkey</name>
    <name type="synonym">Cercopithecus aethiops</name>
    <dbReference type="NCBI Taxonomy" id="9534"/>
</organismHost>
<proteinExistence type="inferred from homology"/>